<dbReference type="Pfam" id="PF02148">
    <property type="entry name" value="zf-UBP"/>
    <property type="match status" value="1"/>
</dbReference>
<evidence type="ECO:0000313" key="2">
    <source>
        <dbReference type="EMBL" id="CTQ48861.1"/>
    </source>
</evidence>
<dbReference type="InterPro" id="IPR013083">
    <property type="entry name" value="Znf_RING/FYVE/PHD"/>
</dbReference>
<gene>
    <name evidence="2" type="ORF">JDO7802_00869</name>
</gene>
<dbReference type="Gene3D" id="3.30.40.10">
    <property type="entry name" value="Zinc/RING finger domain, C3HC4 (zinc finger)"/>
    <property type="match status" value="1"/>
</dbReference>
<name>A0A0M6YET7_9RHOB</name>
<dbReference type="STRING" id="420998.JDO7802_00869"/>
<organism evidence="2 3">
    <name type="scientific">Jannaschia donghaensis</name>
    <dbReference type="NCBI Taxonomy" id="420998"/>
    <lineage>
        <taxon>Bacteria</taxon>
        <taxon>Pseudomonadati</taxon>
        <taxon>Pseudomonadota</taxon>
        <taxon>Alphaproteobacteria</taxon>
        <taxon>Rhodobacterales</taxon>
        <taxon>Roseobacteraceae</taxon>
        <taxon>Jannaschia</taxon>
    </lineage>
</organism>
<keyword evidence="2" id="KW-0378">Hydrolase</keyword>
<dbReference type="GO" id="GO:0016787">
    <property type="term" value="F:hydrolase activity"/>
    <property type="evidence" value="ECO:0007669"/>
    <property type="project" value="UniProtKB-KW"/>
</dbReference>
<protein>
    <submittedName>
        <fullName evidence="2">Zn-finger in ubiquitin-hydrolases and other protein</fullName>
    </submittedName>
</protein>
<evidence type="ECO:0000313" key="3">
    <source>
        <dbReference type="Proteomes" id="UP000049222"/>
    </source>
</evidence>
<reference evidence="2 3" key="1">
    <citation type="submission" date="2015-07" db="EMBL/GenBank/DDBJ databases">
        <authorList>
            <person name="Noorani M."/>
        </authorList>
    </citation>
    <scope>NUCLEOTIDE SEQUENCE [LARGE SCALE GENOMIC DNA]</scope>
    <source>
        <strain evidence="2 3">CECT 7802</strain>
    </source>
</reference>
<dbReference type="GO" id="GO:0008270">
    <property type="term" value="F:zinc ion binding"/>
    <property type="evidence" value="ECO:0007669"/>
    <property type="project" value="InterPro"/>
</dbReference>
<accession>A0A0M6YET7</accession>
<proteinExistence type="predicted"/>
<dbReference type="AlphaFoldDB" id="A0A0M6YET7"/>
<dbReference type="EMBL" id="CXSU01000005">
    <property type="protein sequence ID" value="CTQ48861.1"/>
    <property type="molecule type" value="Genomic_DNA"/>
</dbReference>
<dbReference type="Proteomes" id="UP000049222">
    <property type="component" value="Unassembled WGS sequence"/>
</dbReference>
<dbReference type="SUPFAM" id="SSF57850">
    <property type="entry name" value="RING/U-box"/>
    <property type="match status" value="1"/>
</dbReference>
<evidence type="ECO:0000259" key="1">
    <source>
        <dbReference type="PROSITE" id="PS50271"/>
    </source>
</evidence>
<dbReference type="PROSITE" id="PS50271">
    <property type="entry name" value="ZF_UBP"/>
    <property type="match status" value="1"/>
</dbReference>
<feature type="domain" description="UBP-type" evidence="1">
    <location>
        <begin position="2"/>
        <end position="92"/>
    </location>
</feature>
<keyword evidence="3" id="KW-1185">Reference proteome</keyword>
<dbReference type="InterPro" id="IPR001607">
    <property type="entry name" value="Znf_UBP"/>
</dbReference>
<sequence>MSPCPHRDRIAVPALKEDAKRGLVCAECAKIGGEWVHLRQCRTCDAVLCCDDSPNRHARAHAEGQDHPIITSAEPGEIWTYCYVDDAVIGRR</sequence>